<dbReference type="GO" id="GO:0004803">
    <property type="term" value="F:transposase activity"/>
    <property type="evidence" value="ECO:0007669"/>
    <property type="project" value="InterPro"/>
</dbReference>
<dbReference type="InterPro" id="IPR002525">
    <property type="entry name" value="Transp_IS110-like_N"/>
</dbReference>
<sequence>MMKFCGIDLHSNNSVVVVTDETDRVLLSRRCPNELTKILPLLEPHRAELLGVVVESTYNWYWLVDGLKAAGFEVKLANPVAMQRYDGLKHSDDKDDAAFLAHLLRLGILPTGYIHPPQERALRDLARKRIQLVRSRTQHILAVENIMARQFGHGLSCNEVKGLSATSVDRLGLTTDVALAMKANVAIIQAVQAQIDILEDRLLHEARLRPEFCLLKTMPGIGEVLATVIMLETGDIERFADVGNFASYARCVKSAHYSNGKKKSEGNTKNGNAYLIWAFIEAANFARRFSEEAKRFFEKKKAKTNAVVATKALAHKLARASYHILKEKQPFDAKRCFA</sequence>
<protein>
    <submittedName>
        <fullName evidence="3">Transposase</fullName>
    </submittedName>
</protein>
<dbReference type="Pfam" id="PF02371">
    <property type="entry name" value="Transposase_20"/>
    <property type="match status" value="1"/>
</dbReference>
<dbReference type="NCBIfam" id="NF033542">
    <property type="entry name" value="transpos_IS110"/>
    <property type="match status" value="1"/>
</dbReference>
<proteinExistence type="predicted"/>
<dbReference type="Pfam" id="PF01548">
    <property type="entry name" value="DEDD_Tnp_IS110"/>
    <property type="match status" value="1"/>
</dbReference>
<dbReference type="EMBL" id="LUKJ01000001">
    <property type="protein sequence ID" value="KZN21305.1"/>
    <property type="molecule type" value="Genomic_DNA"/>
</dbReference>
<comment type="caution">
    <text evidence="3">The sequence shown here is derived from an EMBL/GenBank/DDBJ whole genome shotgun (WGS) entry which is preliminary data.</text>
</comment>
<evidence type="ECO:0000259" key="2">
    <source>
        <dbReference type="Pfam" id="PF02371"/>
    </source>
</evidence>
<dbReference type="Proteomes" id="UP000076489">
    <property type="component" value="Unassembled WGS sequence"/>
</dbReference>
<name>A0A166R4Q4_PSEFL</name>
<dbReference type="EMBL" id="LUKJ01000001">
    <property type="protein sequence ID" value="KZN21304.1"/>
    <property type="molecule type" value="Genomic_DNA"/>
</dbReference>
<feature type="domain" description="Transposase IS116/IS110/IS902 C-terminal" evidence="2">
    <location>
        <begin position="214"/>
        <end position="297"/>
    </location>
</feature>
<dbReference type="PANTHER" id="PTHR33055">
    <property type="entry name" value="TRANSPOSASE FOR INSERTION SEQUENCE ELEMENT IS1111A"/>
    <property type="match status" value="1"/>
</dbReference>
<organism evidence="3 5">
    <name type="scientific">Pseudomonas fluorescens</name>
    <dbReference type="NCBI Taxonomy" id="294"/>
    <lineage>
        <taxon>Bacteria</taxon>
        <taxon>Pseudomonadati</taxon>
        <taxon>Pseudomonadota</taxon>
        <taxon>Gammaproteobacteria</taxon>
        <taxon>Pseudomonadales</taxon>
        <taxon>Pseudomonadaceae</taxon>
        <taxon>Pseudomonas</taxon>
    </lineage>
</organism>
<dbReference type="GO" id="GO:0006313">
    <property type="term" value="P:DNA transposition"/>
    <property type="evidence" value="ECO:0007669"/>
    <property type="project" value="InterPro"/>
</dbReference>
<dbReference type="PANTHER" id="PTHR33055:SF15">
    <property type="entry name" value="TRANSPOSASE-RELATED"/>
    <property type="match status" value="1"/>
</dbReference>
<evidence type="ECO:0000313" key="4">
    <source>
        <dbReference type="EMBL" id="KZN21305.1"/>
    </source>
</evidence>
<evidence type="ECO:0000313" key="5">
    <source>
        <dbReference type="Proteomes" id="UP000076489"/>
    </source>
</evidence>
<dbReference type="GO" id="GO:0003677">
    <property type="term" value="F:DNA binding"/>
    <property type="evidence" value="ECO:0007669"/>
    <property type="project" value="InterPro"/>
</dbReference>
<gene>
    <name evidence="3" type="ORF">A1D17_01420</name>
    <name evidence="4" type="ORF">A1D17_01435</name>
</gene>
<dbReference type="InterPro" id="IPR047650">
    <property type="entry name" value="Transpos_IS110"/>
</dbReference>
<reference evidence="5" key="1">
    <citation type="submission" date="2016-03" db="EMBL/GenBank/DDBJ databases">
        <authorList>
            <person name="Ray J."/>
            <person name="Price M."/>
            <person name="Deutschbauer A."/>
        </authorList>
    </citation>
    <scope>NUCLEOTIDE SEQUENCE [LARGE SCALE GENOMIC DNA]</scope>
    <source>
        <strain evidence="5">FW300-N1B4</strain>
    </source>
</reference>
<evidence type="ECO:0000313" key="3">
    <source>
        <dbReference type="EMBL" id="KZN21304.1"/>
    </source>
</evidence>
<reference evidence="3 5" key="2">
    <citation type="journal article" date="2018" name="Nature">
        <title>Mutant phenotypes for thousands of bacterial genes of unknown function.</title>
        <authorList>
            <person name="Price M.N."/>
            <person name="Wetmore K.M."/>
            <person name="Waters R.J."/>
            <person name="Callaghan M."/>
            <person name="Ray J."/>
            <person name="Liu H."/>
            <person name="Kuehl J.V."/>
            <person name="Melnyk R.A."/>
            <person name="Lamson J.S."/>
            <person name="Suh Y."/>
            <person name="Carlson H.K."/>
            <person name="Esquivel Z."/>
            <person name="Sadeeshkumar H."/>
            <person name="Chakraborty R."/>
            <person name="Zane G.M."/>
            <person name="Rubin B.E."/>
            <person name="Wall J.D."/>
            <person name="Visel A."/>
            <person name="Bristow J."/>
            <person name="Blow M.J."/>
            <person name="Arkin A.P."/>
            <person name="Deutschbauer A.M."/>
        </authorList>
    </citation>
    <scope>NUCLEOTIDE SEQUENCE [LARGE SCALE GENOMIC DNA]</scope>
    <source>
        <strain evidence="3 5">FW300-N1B4</strain>
    </source>
</reference>
<accession>A0A166R4Q4</accession>
<evidence type="ECO:0000259" key="1">
    <source>
        <dbReference type="Pfam" id="PF01548"/>
    </source>
</evidence>
<dbReference type="AlphaFoldDB" id="A0A166R4Q4"/>
<feature type="domain" description="Transposase IS110-like N-terminal" evidence="1">
    <location>
        <begin position="5"/>
        <end position="147"/>
    </location>
</feature>
<dbReference type="InterPro" id="IPR003346">
    <property type="entry name" value="Transposase_20"/>
</dbReference>